<reference evidence="3 4" key="1">
    <citation type="journal article" date="2018" name="Front. Microbiol.">
        <title>Genome-Wide Analysis of Corynespora cassiicola Leaf Fall Disease Putative Effectors.</title>
        <authorList>
            <person name="Lopez D."/>
            <person name="Ribeiro S."/>
            <person name="Label P."/>
            <person name="Fumanal B."/>
            <person name="Venisse J.S."/>
            <person name="Kohler A."/>
            <person name="de Oliveira R.R."/>
            <person name="Labutti K."/>
            <person name="Lipzen A."/>
            <person name="Lail K."/>
            <person name="Bauer D."/>
            <person name="Ohm R.A."/>
            <person name="Barry K.W."/>
            <person name="Spatafora J."/>
            <person name="Grigoriev I.V."/>
            <person name="Martin F.M."/>
            <person name="Pujade-Renaud V."/>
        </authorList>
    </citation>
    <scope>NUCLEOTIDE SEQUENCE [LARGE SCALE GENOMIC DNA]</scope>
    <source>
        <strain evidence="3 4">Philippines</strain>
    </source>
</reference>
<proteinExistence type="predicted"/>
<name>A0A2T2NAB8_CORCC</name>
<dbReference type="Proteomes" id="UP000240883">
    <property type="component" value="Unassembled WGS sequence"/>
</dbReference>
<dbReference type="STRING" id="1448308.A0A2T2NAB8"/>
<feature type="transmembrane region" description="Helical" evidence="2">
    <location>
        <begin position="54"/>
        <end position="74"/>
    </location>
</feature>
<feature type="transmembrane region" description="Helical" evidence="2">
    <location>
        <begin position="183"/>
        <end position="206"/>
    </location>
</feature>
<dbReference type="OrthoDB" id="3338076at2759"/>
<dbReference type="Pfam" id="PF08552">
    <property type="entry name" value="Kei1"/>
    <property type="match status" value="1"/>
</dbReference>
<keyword evidence="2" id="KW-0472">Membrane</keyword>
<evidence type="ECO:0000256" key="1">
    <source>
        <dbReference type="SAM" id="MobiDB-lite"/>
    </source>
</evidence>
<dbReference type="GO" id="GO:0006673">
    <property type="term" value="P:inositol phosphoceramide metabolic process"/>
    <property type="evidence" value="ECO:0007669"/>
    <property type="project" value="InterPro"/>
</dbReference>
<accession>A0A2T2NAB8</accession>
<dbReference type="GO" id="GO:0070917">
    <property type="term" value="F:inositol phosphoceramide synthase regulator activity"/>
    <property type="evidence" value="ECO:0007669"/>
    <property type="project" value="InterPro"/>
</dbReference>
<keyword evidence="2" id="KW-0812">Transmembrane</keyword>
<gene>
    <name evidence="3" type="ORF">BS50DRAFT_613109</name>
</gene>
<evidence type="ECO:0000256" key="2">
    <source>
        <dbReference type="SAM" id="Phobius"/>
    </source>
</evidence>
<sequence length="336" mass="36112">MAPSHILEIPRPKTFLQKMSLRTGAEIITFLQVINKVSGLYGLLALLTGAHLTGWQLSMYLYSTVALLATVFLYKHIRLQSPLETLLLAHLYALDSVINALYTAFFGIAWFMVLATHPDDTTAAPGASGISDNAGFTSPKFNVSSVDVVAEPAPGVTQGQNAVAVGQPGSAGLGNAVFQSGSIMSITLISGFWALRVYFVFVMLAFARQCLRQHISANASSAAWYNGANSPTAAAAPTGGPMQSLAENPFEEGKEDGYGWKGKMGRVMLSGAPLYWLGADEEGEWMRGVGGKFRKQAHEQPIGLGERERRRRSGTGPPAPPRELMAPQLADLQEVR</sequence>
<dbReference type="GO" id="GO:0070916">
    <property type="term" value="C:inositol phosphoceramide synthase complex"/>
    <property type="evidence" value="ECO:0007669"/>
    <property type="project" value="TreeGrafter"/>
</dbReference>
<dbReference type="AlphaFoldDB" id="A0A2T2NAB8"/>
<evidence type="ECO:0000313" key="4">
    <source>
        <dbReference type="Proteomes" id="UP000240883"/>
    </source>
</evidence>
<evidence type="ECO:0000313" key="3">
    <source>
        <dbReference type="EMBL" id="PSN61998.1"/>
    </source>
</evidence>
<feature type="transmembrane region" description="Helical" evidence="2">
    <location>
        <begin position="86"/>
        <end position="113"/>
    </location>
</feature>
<protein>
    <submittedName>
        <fullName evidence="3">DUF1753-domain-containing protein</fullName>
    </submittedName>
</protein>
<keyword evidence="2" id="KW-1133">Transmembrane helix</keyword>
<feature type="region of interest" description="Disordered" evidence="1">
    <location>
        <begin position="233"/>
        <end position="257"/>
    </location>
</feature>
<feature type="region of interest" description="Disordered" evidence="1">
    <location>
        <begin position="292"/>
        <end position="336"/>
    </location>
</feature>
<dbReference type="InterPro" id="IPR013862">
    <property type="entry name" value="Kei1"/>
</dbReference>
<organism evidence="3 4">
    <name type="scientific">Corynespora cassiicola Philippines</name>
    <dbReference type="NCBI Taxonomy" id="1448308"/>
    <lineage>
        <taxon>Eukaryota</taxon>
        <taxon>Fungi</taxon>
        <taxon>Dikarya</taxon>
        <taxon>Ascomycota</taxon>
        <taxon>Pezizomycotina</taxon>
        <taxon>Dothideomycetes</taxon>
        <taxon>Pleosporomycetidae</taxon>
        <taxon>Pleosporales</taxon>
        <taxon>Corynesporascaceae</taxon>
        <taxon>Corynespora</taxon>
    </lineage>
</organism>
<dbReference type="PANTHER" id="PTHR28077:SF1">
    <property type="entry name" value="INOSITOL PHOSPHORYLCERAMIDE SYNTHASE REGULATORY SUBUNIT KEI1"/>
    <property type="match status" value="1"/>
</dbReference>
<dbReference type="GO" id="GO:0000139">
    <property type="term" value="C:Golgi membrane"/>
    <property type="evidence" value="ECO:0007669"/>
    <property type="project" value="TreeGrafter"/>
</dbReference>
<keyword evidence="4" id="KW-1185">Reference proteome</keyword>
<dbReference type="PANTHER" id="PTHR28077">
    <property type="entry name" value="INOSITOL PHOSPHORYLCERAMIDE SYNTHASE REGULATORY SUBUNIT KEI1"/>
    <property type="match status" value="1"/>
</dbReference>
<dbReference type="EMBL" id="KZ678142">
    <property type="protein sequence ID" value="PSN61998.1"/>
    <property type="molecule type" value="Genomic_DNA"/>
</dbReference>